<accession>A0ABY7U7X1</accession>
<keyword evidence="2" id="KW-0732">Signal</keyword>
<feature type="domain" description="Endonuclease/exonuclease/phosphatase" evidence="3">
    <location>
        <begin position="41"/>
        <end position="275"/>
    </location>
</feature>
<keyword evidence="5" id="KW-1185">Reference proteome</keyword>
<dbReference type="SUPFAM" id="SSF56219">
    <property type="entry name" value="DNase I-like"/>
    <property type="match status" value="1"/>
</dbReference>
<dbReference type="RefSeq" id="WP_022863413.1">
    <property type="nucleotide sequence ID" value="NZ_ATVG01000010.1"/>
</dbReference>
<dbReference type="Proteomes" id="UP001220064">
    <property type="component" value="Chromosome"/>
</dbReference>
<dbReference type="PANTHER" id="PTHR14859">
    <property type="entry name" value="CALCOFLUOR WHITE HYPERSENSITIVE PROTEIN PRECURSOR"/>
    <property type="match status" value="1"/>
</dbReference>
<feature type="region of interest" description="Disordered" evidence="1">
    <location>
        <begin position="139"/>
        <end position="159"/>
    </location>
</feature>
<feature type="chain" id="PRO_5045190195" evidence="2">
    <location>
        <begin position="34"/>
        <end position="286"/>
    </location>
</feature>
<dbReference type="EMBL" id="CP063189">
    <property type="protein sequence ID" value="WCZ31752.1"/>
    <property type="molecule type" value="Genomic_DNA"/>
</dbReference>
<keyword evidence="4" id="KW-0255">Endonuclease</keyword>
<dbReference type="InterPro" id="IPR051916">
    <property type="entry name" value="GPI-anchor_lipid_remodeler"/>
</dbReference>
<feature type="signal peptide" evidence="2">
    <location>
        <begin position="1"/>
        <end position="33"/>
    </location>
</feature>
<dbReference type="Pfam" id="PF03372">
    <property type="entry name" value="Exo_endo_phos"/>
    <property type="match status" value="1"/>
</dbReference>
<dbReference type="InterPro" id="IPR036691">
    <property type="entry name" value="Endo/exonu/phosph_ase_sf"/>
</dbReference>
<sequence length="286" mass="31030">MPAYSLHTGPRFLRATALGLALAVGASSLTACAGGKELKVATFNIHAGRDDADNYDLDRIAEAIEDLDVDAIALQEVDNNFDARSDFDDQAKELADKLDMHYTFGANEPKDVAGEQGLDEEGYGLAILSKMKIKDSENTHLPFDVNGKTSSEENPKPEQRGLLRATVKWNGEKVDLYSTHWEHKWDSLRERQADAAATAIAKRDMPSIVMGDLNAEPDDVAVNALLGGAVIKDALQTLEVEDPTNDKGQHIDYVLYSEAFAPVDGGPVVNDASDHYPVAVTFKSAD</sequence>
<keyword evidence="4" id="KW-0378">Hydrolase</keyword>
<proteinExistence type="predicted"/>
<evidence type="ECO:0000256" key="1">
    <source>
        <dbReference type="SAM" id="MobiDB-lite"/>
    </source>
</evidence>
<protein>
    <submittedName>
        <fullName evidence="4">Endonuclease/Exonuclease/phosphatase family protein</fullName>
    </submittedName>
</protein>
<gene>
    <name evidence="4" type="ORF">CMASS_01445</name>
</gene>
<evidence type="ECO:0000313" key="5">
    <source>
        <dbReference type="Proteomes" id="UP001220064"/>
    </source>
</evidence>
<dbReference type="Gene3D" id="3.60.10.10">
    <property type="entry name" value="Endonuclease/exonuclease/phosphatase"/>
    <property type="match status" value="1"/>
</dbReference>
<feature type="compositionally biased region" description="Basic and acidic residues" evidence="1">
    <location>
        <begin position="150"/>
        <end position="159"/>
    </location>
</feature>
<dbReference type="InterPro" id="IPR005135">
    <property type="entry name" value="Endo/exonuclease/phosphatase"/>
</dbReference>
<keyword evidence="4" id="KW-0540">Nuclease</keyword>
<evidence type="ECO:0000259" key="3">
    <source>
        <dbReference type="Pfam" id="PF03372"/>
    </source>
</evidence>
<organism evidence="4 5">
    <name type="scientific">Corynebacterium massiliense DSM 45435</name>
    <dbReference type="NCBI Taxonomy" id="1121364"/>
    <lineage>
        <taxon>Bacteria</taxon>
        <taxon>Bacillati</taxon>
        <taxon>Actinomycetota</taxon>
        <taxon>Actinomycetes</taxon>
        <taxon>Mycobacteriales</taxon>
        <taxon>Corynebacteriaceae</taxon>
        <taxon>Corynebacterium</taxon>
    </lineage>
</organism>
<name>A0ABY7U7X1_9CORY</name>
<evidence type="ECO:0000313" key="4">
    <source>
        <dbReference type="EMBL" id="WCZ31752.1"/>
    </source>
</evidence>
<dbReference type="GO" id="GO:0004519">
    <property type="term" value="F:endonuclease activity"/>
    <property type="evidence" value="ECO:0007669"/>
    <property type="project" value="UniProtKB-KW"/>
</dbReference>
<reference evidence="4 5" key="1">
    <citation type="submission" date="2020-10" db="EMBL/GenBank/DDBJ databases">
        <title>Complete genome sequence of Corynebacterium massiliense DSM 45435, type strain of Corynebacterium massiliense.</title>
        <authorList>
            <person name="Busche T."/>
            <person name="Kalinowski J."/>
            <person name="Ruckert C."/>
        </authorList>
    </citation>
    <scope>NUCLEOTIDE SEQUENCE [LARGE SCALE GENOMIC DNA]</scope>
    <source>
        <strain evidence="4 5">DSM 45435</strain>
    </source>
</reference>
<dbReference type="PANTHER" id="PTHR14859:SF15">
    <property type="entry name" value="ENDONUCLEASE_EXONUCLEASE_PHOSPHATASE DOMAIN-CONTAINING PROTEIN"/>
    <property type="match status" value="1"/>
</dbReference>
<evidence type="ECO:0000256" key="2">
    <source>
        <dbReference type="SAM" id="SignalP"/>
    </source>
</evidence>